<gene>
    <name evidence="8" type="ORF">SAMN02982985_01550</name>
</gene>
<dbReference type="Proteomes" id="UP000199470">
    <property type="component" value="Unassembled WGS sequence"/>
</dbReference>
<dbReference type="AlphaFoldDB" id="A0A1I4KJG5"/>
<dbReference type="InterPro" id="IPR000209">
    <property type="entry name" value="Peptidase_S8/S53_dom"/>
</dbReference>
<dbReference type="InterPro" id="IPR051048">
    <property type="entry name" value="Peptidase_S8/S53_subtilisin"/>
</dbReference>
<evidence type="ECO:0000313" key="9">
    <source>
        <dbReference type="Proteomes" id="UP000199470"/>
    </source>
</evidence>
<accession>A0A1I4KJG5</accession>
<evidence type="ECO:0000256" key="1">
    <source>
        <dbReference type="ARBA" id="ARBA00011073"/>
    </source>
</evidence>
<dbReference type="PROSITE" id="PS51892">
    <property type="entry name" value="SUBTILASE"/>
    <property type="match status" value="1"/>
</dbReference>
<keyword evidence="4 5" id="KW-0720">Serine protease</keyword>
<dbReference type="InterPro" id="IPR049955">
    <property type="entry name" value="IteS-like"/>
</dbReference>
<dbReference type="STRING" id="758825.SAMN02982985_01550"/>
<feature type="domain" description="Peptidase S8/S53" evidence="7">
    <location>
        <begin position="280"/>
        <end position="567"/>
    </location>
</feature>
<keyword evidence="9" id="KW-1185">Reference proteome</keyword>
<feature type="active site" description="Charge relay system" evidence="5">
    <location>
        <position position="285"/>
    </location>
</feature>
<feature type="active site" description="Charge relay system" evidence="5">
    <location>
        <position position="517"/>
    </location>
</feature>
<evidence type="ECO:0000313" key="8">
    <source>
        <dbReference type="EMBL" id="SFL78912.1"/>
    </source>
</evidence>
<protein>
    <submittedName>
        <fullName evidence="8">Subtilase family protein</fullName>
    </submittedName>
</protein>
<dbReference type="PANTHER" id="PTHR43399">
    <property type="entry name" value="SUBTILISIN-RELATED"/>
    <property type="match status" value="1"/>
</dbReference>
<dbReference type="EMBL" id="FOTW01000007">
    <property type="protein sequence ID" value="SFL78912.1"/>
    <property type="molecule type" value="Genomic_DNA"/>
</dbReference>
<keyword evidence="2 5" id="KW-0645">Protease</keyword>
<dbReference type="OrthoDB" id="9768989at2"/>
<dbReference type="InterPro" id="IPR023828">
    <property type="entry name" value="Peptidase_S8_Ser-AS"/>
</dbReference>
<reference evidence="8 9" key="1">
    <citation type="submission" date="2016-10" db="EMBL/GenBank/DDBJ databases">
        <authorList>
            <person name="de Groot N.N."/>
        </authorList>
    </citation>
    <scope>NUCLEOTIDE SEQUENCE [LARGE SCALE GENOMIC DNA]</scope>
    <source>
        <strain evidence="8 9">ATCC 43154</strain>
    </source>
</reference>
<dbReference type="Pfam" id="PF00082">
    <property type="entry name" value="Peptidase_S8"/>
    <property type="match status" value="1"/>
</dbReference>
<dbReference type="CDD" id="cd04847">
    <property type="entry name" value="Peptidases_S8_Subtilisin_like_2"/>
    <property type="match status" value="1"/>
</dbReference>
<dbReference type="PROSITE" id="PS00138">
    <property type="entry name" value="SUBTILASE_SER"/>
    <property type="match status" value="1"/>
</dbReference>
<keyword evidence="3 5" id="KW-0378">Hydrolase</keyword>
<organism evidence="8 9">
    <name type="scientific">Rugamonas rubra</name>
    <dbReference type="NCBI Taxonomy" id="758825"/>
    <lineage>
        <taxon>Bacteria</taxon>
        <taxon>Pseudomonadati</taxon>
        <taxon>Pseudomonadota</taxon>
        <taxon>Betaproteobacteria</taxon>
        <taxon>Burkholderiales</taxon>
        <taxon>Oxalobacteraceae</taxon>
        <taxon>Telluria group</taxon>
        <taxon>Rugamonas</taxon>
    </lineage>
</organism>
<evidence type="ECO:0000256" key="3">
    <source>
        <dbReference type="ARBA" id="ARBA00022801"/>
    </source>
</evidence>
<dbReference type="InterPro" id="IPR034074">
    <property type="entry name" value="Y4bN_pept_dom"/>
</dbReference>
<dbReference type="PANTHER" id="PTHR43399:SF4">
    <property type="entry name" value="CELL WALL-ASSOCIATED PROTEASE"/>
    <property type="match status" value="1"/>
</dbReference>
<proteinExistence type="inferred from homology"/>
<sequence>MATQANRPERGAPKATNPIAHVSYERRDLVGVDPPAGGGGKELVPVTAELRNALARSMGDAAEQIAAEARFHPDVPGVMVMRLRDVAVAKSHRPLTLISEANMPQAGHGEINEMLVAVNPVSLGQLEHVIRARTTKAIRNNLSAVDRFEAWDINRRLPRYARNQPLDQVFASFRQIAARLMVRLFSHDSAATTNLVIERFEQLLSTHRIPAVRLPQRTGPPLFLLTMNDAMGIAAFSAIVQFQGVRQARPEPRILPTAAVMPAAPMPTFVAAPPAPGLPVVAVFDSGVNPASAQLQPWVASRDTYILPPDTDFVHGTAVASLVVDSRGLNSQHAYFPTAAACRIHDVCALEVYGAQQGDLIIRLREAIPKHPDVKVWNLSLGGAEIGDDEFSEFGRELDALSDTYGVLFVVAAGNYQNEPRRGWPAPAAALADRISMPADSVRALTVGAITHLESAASLVRIAEPAPYSRRGPGPVFTPKPDLVHVGGNADALLQTGGIGVNVLTSAGTVNTGCGTSYASPIAAGLAACTWHSLSGPGRANPLTASPVMVKALMIHSAQLGAPDRAPLERRYYGAGMPGDPIAVLYDSDSSFTMLFELDIVDSMKWRKSPFPIPPSLIHEGKLKAEVIITAVYAPPVDPSKGAEYVRFNVDVGFGRLSTNANGNLAFQGCVPAEGELGTNGFEEAQVEHGGKWSPVKIYRRSFPKGAAGNVWALQATLLRRAFEPPLAQPLRVVIAVTLRSLDGNPNIYEEGRRLLAATNWLNQDIAVRIAVPVRA</sequence>
<dbReference type="GO" id="GO:0006508">
    <property type="term" value="P:proteolysis"/>
    <property type="evidence" value="ECO:0007669"/>
    <property type="project" value="UniProtKB-KW"/>
</dbReference>
<comment type="similarity">
    <text evidence="1 5">Belongs to the peptidase S8 family.</text>
</comment>
<dbReference type="GO" id="GO:0004252">
    <property type="term" value="F:serine-type endopeptidase activity"/>
    <property type="evidence" value="ECO:0007669"/>
    <property type="project" value="UniProtKB-UniRule"/>
</dbReference>
<evidence type="ECO:0000256" key="4">
    <source>
        <dbReference type="ARBA" id="ARBA00022825"/>
    </source>
</evidence>
<feature type="region of interest" description="Disordered" evidence="6">
    <location>
        <begin position="1"/>
        <end position="20"/>
    </location>
</feature>
<dbReference type="InterPro" id="IPR036852">
    <property type="entry name" value="Peptidase_S8/S53_dom_sf"/>
</dbReference>
<dbReference type="NCBIfam" id="NF042956">
    <property type="entry name" value="IteS_antiphage"/>
    <property type="match status" value="1"/>
</dbReference>
<evidence type="ECO:0000256" key="2">
    <source>
        <dbReference type="ARBA" id="ARBA00022670"/>
    </source>
</evidence>
<feature type="active site" description="Charge relay system" evidence="5">
    <location>
        <position position="315"/>
    </location>
</feature>
<evidence type="ECO:0000256" key="6">
    <source>
        <dbReference type="SAM" id="MobiDB-lite"/>
    </source>
</evidence>
<evidence type="ECO:0000259" key="7">
    <source>
        <dbReference type="Pfam" id="PF00082"/>
    </source>
</evidence>
<dbReference type="SUPFAM" id="SSF52743">
    <property type="entry name" value="Subtilisin-like"/>
    <property type="match status" value="1"/>
</dbReference>
<evidence type="ECO:0000256" key="5">
    <source>
        <dbReference type="PROSITE-ProRule" id="PRU01240"/>
    </source>
</evidence>
<dbReference type="RefSeq" id="WP_093385888.1">
    <property type="nucleotide sequence ID" value="NZ_FOTW01000007.1"/>
</dbReference>
<name>A0A1I4KJG5_9BURK</name>
<dbReference type="Gene3D" id="3.40.50.200">
    <property type="entry name" value="Peptidase S8/S53 domain"/>
    <property type="match status" value="1"/>
</dbReference>